<dbReference type="EMBL" id="LR796160">
    <property type="protein sequence ID" value="CAB4122569.1"/>
    <property type="molecule type" value="Genomic_DNA"/>
</dbReference>
<evidence type="ECO:0000259" key="1">
    <source>
        <dbReference type="Pfam" id="PF24963"/>
    </source>
</evidence>
<feature type="domain" description="DUF7768" evidence="1">
    <location>
        <begin position="3"/>
        <end position="105"/>
    </location>
</feature>
<organism evidence="2">
    <name type="scientific">uncultured Caudovirales phage</name>
    <dbReference type="NCBI Taxonomy" id="2100421"/>
    <lineage>
        <taxon>Viruses</taxon>
        <taxon>Duplodnaviria</taxon>
        <taxon>Heunggongvirae</taxon>
        <taxon>Uroviricota</taxon>
        <taxon>Caudoviricetes</taxon>
        <taxon>Peduoviridae</taxon>
        <taxon>Maltschvirus</taxon>
        <taxon>Maltschvirus maltsch</taxon>
    </lineage>
</organism>
<name>A0A6J5KQP5_9CAUD</name>
<accession>A0A6J5KQP5</accession>
<gene>
    <name evidence="2" type="ORF">UFOVP32_38</name>
    <name evidence="3" type="ORF">UFOVP50_38</name>
</gene>
<dbReference type="Pfam" id="PF24963">
    <property type="entry name" value="DUF7768"/>
    <property type="match status" value="1"/>
</dbReference>
<evidence type="ECO:0000313" key="2">
    <source>
        <dbReference type="EMBL" id="CAB4122569.1"/>
    </source>
</evidence>
<dbReference type="Gene3D" id="3.40.50.10400">
    <property type="entry name" value="Hypothetical protein PA1492"/>
    <property type="match status" value="1"/>
</dbReference>
<dbReference type="EMBL" id="LR796173">
    <property type="protein sequence ID" value="CAB4123665.1"/>
    <property type="molecule type" value="Genomic_DNA"/>
</dbReference>
<protein>
    <recommendedName>
        <fullName evidence="1">DUF7768 domain-containing protein</fullName>
    </recommendedName>
</protein>
<dbReference type="InterPro" id="IPR056670">
    <property type="entry name" value="DUF7768"/>
</dbReference>
<evidence type="ECO:0000313" key="3">
    <source>
        <dbReference type="EMBL" id="CAB4123665.1"/>
    </source>
</evidence>
<sequence length="112" mass="12273">MRRVILESPYAAETEAEVAEHVAYARLCVRDALVRGEAPFASHLLYTQPGVLSDAVQVERETGMEAGWAWMVGAQACVVYLDRGVSAGMAAGMERAKKLGLLIERRSLYETT</sequence>
<proteinExistence type="predicted"/>
<reference evidence="2" key="1">
    <citation type="submission" date="2020-04" db="EMBL/GenBank/DDBJ databases">
        <authorList>
            <person name="Chiriac C."/>
            <person name="Salcher M."/>
            <person name="Ghai R."/>
            <person name="Kavagutti S V."/>
        </authorList>
    </citation>
    <scope>NUCLEOTIDE SEQUENCE</scope>
</reference>